<dbReference type="AlphaFoldDB" id="A0A0N5A8V4"/>
<evidence type="ECO:0000313" key="3">
    <source>
        <dbReference type="WBParaSite" id="SMUV_0000051601-mRNA-1"/>
    </source>
</evidence>
<dbReference type="WBParaSite" id="SMUV_0000051601-mRNA-1">
    <property type="protein sequence ID" value="SMUV_0000051601-mRNA-1"/>
    <property type="gene ID" value="SMUV_0000051601"/>
</dbReference>
<feature type="region of interest" description="Disordered" evidence="1">
    <location>
        <begin position="52"/>
        <end position="87"/>
    </location>
</feature>
<evidence type="ECO:0000313" key="2">
    <source>
        <dbReference type="Proteomes" id="UP000046393"/>
    </source>
</evidence>
<name>A0A0N5A8V4_9BILA</name>
<protein>
    <submittedName>
        <fullName evidence="3">Zf-AD domain-containing protein</fullName>
    </submittedName>
</protein>
<organism evidence="2 3">
    <name type="scientific">Syphacia muris</name>
    <dbReference type="NCBI Taxonomy" id="451379"/>
    <lineage>
        <taxon>Eukaryota</taxon>
        <taxon>Metazoa</taxon>
        <taxon>Ecdysozoa</taxon>
        <taxon>Nematoda</taxon>
        <taxon>Chromadorea</taxon>
        <taxon>Rhabditida</taxon>
        <taxon>Spirurina</taxon>
        <taxon>Oxyuridomorpha</taxon>
        <taxon>Oxyuroidea</taxon>
        <taxon>Oxyuridae</taxon>
        <taxon>Syphacia</taxon>
    </lineage>
</organism>
<sequence length="87" mass="9890">MKNKQNRSTGIDLCQRCLDVVKLPEALETKKQRESAYLIKFVEEDQVAVLKNDASADRKQDNATKNEQKPVQNAVQSVEPNGNNVYR</sequence>
<proteinExistence type="predicted"/>
<feature type="compositionally biased region" description="Basic and acidic residues" evidence="1">
    <location>
        <begin position="54"/>
        <end position="68"/>
    </location>
</feature>
<reference evidence="3" key="1">
    <citation type="submission" date="2017-02" db="UniProtKB">
        <authorList>
            <consortium name="WormBaseParasite"/>
        </authorList>
    </citation>
    <scope>IDENTIFICATION</scope>
</reference>
<evidence type="ECO:0000256" key="1">
    <source>
        <dbReference type="SAM" id="MobiDB-lite"/>
    </source>
</evidence>
<keyword evidence="2" id="KW-1185">Reference proteome</keyword>
<feature type="compositionally biased region" description="Polar residues" evidence="1">
    <location>
        <begin position="69"/>
        <end position="87"/>
    </location>
</feature>
<accession>A0A0N5A8V4</accession>
<dbReference type="Proteomes" id="UP000046393">
    <property type="component" value="Unplaced"/>
</dbReference>